<evidence type="ECO:0000313" key="4">
    <source>
        <dbReference type="Proteomes" id="UP000298663"/>
    </source>
</evidence>
<keyword evidence="4" id="KW-1185">Reference proteome</keyword>
<protein>
    <submittedName>
        <fullName evidence="3">Uncharacterized protein</fullName>
    </submittedName>
</protein>
<gene>
    <name evidence="3" type="ORF">L596_003270</name>
</gene>
<comment type="caution">
    <text evidence="3">The sequence shown here is derived from an EMBL/GenBank/DDBJ whole genome shotgun (WGS) entry which is preliminary data.</text>
</comment>
<reference evidence="3 4" key="1">
    <citation type="journal article" date="2015" name="Genome Biol.">
        <title>Comparative genomics of Steinernema reveals deeply conserved gene regulatory networks.</title>
        <authorList>
            <person name="Dillman A.R."/>
            <person name="Macchietto M."/>
            <person name="Porter C.F."/>
            <person name="Rogers A."/>
            <person name="Williams B."/>
            <person name="Antoshechkin I."/>
            <person name="Lee M.M."/>
            <person name="Goodwin Z."/>
            <person name="Lu X."/>
            <person name="Lewis E.E."/>
            <person name="Goodrich-Blair H."/>
            <person name="Stock S.P."/>
            <person name="Adams B.J."/>
            <person name="Sternberg P.W."/>
            <person name="Mortazavi A."/>
        </authorList>
    </citation>
    <scope>NUCLEOTIDE SEQUENCE [LARGE SCALE GENOMIC DNA]</scope>
    <source>
        <strain evidence="3 4">ALL</strain>
    </source>
</reference>
<keyword evidence="2" id="KW-1133">Transmembrane helix</keyword>
<dbReference type="Proteomes" id="UP000298663">
    <property type="component" value="Chromosome X"/>
</dbReference>
<feature type="compositionally biased region" description="Basic residues" evidence="1">
    <location>
        <begin position="110"/>
        <end position="123"/>
    </location>
</feature>
<feature type="compositionally biased region" description="Polar residues" evidence="1">
    <location>
        <begin position="125"/>
        <end position="137"/>
    </location>
</feature>
<keyword evidence="2" id="KW-0812">Transmembrane</keyword>
<organism evidence="3 4">
    <name type="scientific">Steinernema carpocapsae</name>
    <name type="common">Entomopathogenic nematode</name>
    <dbReference type="NCBI Taxonomy" id="34508"/>
    <lineage>
        <taxon>Eukaryota</taxon>
        <taxon>Metazoa</taxon>
        <taxon>Ecdysozoa</taxon>
        <taxon>Nematoda</taxon>
        <taxon>Chromadorea</taxon>
        <taxon>Rhabditida</taxon>
        <taxon>Tylenchina</taxon>
        <taxon>Panagrolaimomorpha</taxon>
        <taxon>Strongyloidoidea</taxon>
        <taxon>Steinernematidae</taxon>
        <taxon>Steinernema</taxon>
    </lineage>
</organism>
<accession>A0A4U8UTL9</accession>
<dbReference type="EMBL" id="CM016762">
    <property type="protein sequence ID" value="TMS35995.1"/>
    <property type="molecule type" value="Genomic_DNA"/>
</dbReference>
<proteinExistence type="predicted"/>
<reference evidence="3 4" key="2">
    <citation type="journal article" date="2019" name="G3 (Bethesda)">
        <title>Hybrid Assembly of the Genome of the Entomopathogenic Nematode Steinernema carpocapsae Identifies the X-Chromosome.</title>
        <authorList>
            <person name="Serra L."/>
            <person name="Macchietto M."/>
            <person name="Macias-Munoz A."/>
            <person name="McGill C.J."/>
            <person name="Rodriguez I.M."/>
            <person name="Rodriguez B."/>
            <person name="Murad R."/>
            <person name="Mortazavi A."/>
        </authorList>
    </citation>
    <scope>NUCLEOTIDE SEQUENCE [LARGE SCALE GENOMIC DNA]</scope>
    <source>
        <strain evidence="3 4">ALL</strain>
    </source>
</reference>
<dbReference type="EMBL" id="AZBU02000001">
    <property type="protein sequence ID" value="TMS35995.1"/>
    <property type="molecule type" value="Genomic_DNA"/>
</dbReference>
<evidence type="ECO:0000256" key="2">
    <source>
        <dbReference type="SAM" id="Phobius"/>
    </source>
</evidence>
<name>A0A4U8UTL9_STECR</name>
<feature type="transmembrane region" description="Helical" evidence="2">
    <location>
        <begin position="6"/>
        <end position="39"/>
    </location>
</feature>
<evidence type="ECO:0000256" key="1">
    <source>
        <dbReference type="SAM" id="MobiDB-lite"/>
    </source>
</evidence>
<feature type="region of interest" description="Disordered" evidence="1">
    <location>
        <begin position="94"/>
        <end position="137"/>
    </location>
</feature>
<sequence>MEALSYALCCFFCTVLLISIFTFPVLTFVSALVGFWALYYRRSKADNFSYSSQLQPKQAEEVNGNEPFAFKFQKLLLTNQVPVMTQLFENLAVTPSSKQSGKAHLSQHYCSRRRAQQQQHHRQPVASSSPATESRTC</sequence>
<evidence type="ECO:0000313" key="3">
    <source>
        <dbReference type="EMBL" id="TMS35995.1"/>
    </source>
</evidence>
<dbReference type="AlphaFoldDB" id="A0A4U8UTL9"/>
<keyword evidence="2" id="KW-0472">Membrane</keyword>